<evidence type="ECO:0000313" key="2">
    <source>
        <dbReference type="Proteomes" id="UP000198976"/>
    </source>
</evidence>
<dbReference type="EMBL" id="LT629792">
    <property type="protein sequence ID" value="SDT86359.1"/>
    <property type="molecule type" value="Genomic_DNA"/>
</dbReference>
<protein>
    <submittedName>
        <fullName evidence="1">Uncharacterized protein</fullName>
    </submittedName>
</protein>
<sequence>MRQSIFLAHKLYEFEPGREKLGVNIRQEEVCHGPISSR</sequence>
<reference evidence="1 2" key="1">
    <citation type="submission" date="2016-10" db="EMBL/GenBank/DDBJ databases">
        <authorList>
            <person name="Varghese N."/>
            <person name="Submissions S."/>
        </authorList>
    </citation>
    <scope>NUCLEOTIDE SEQUENCE [LARGE SCALE GENOMIC DNA]</scope>
    <source>
        <strain evidence="1 2">DSM 9169</strain>
    </source>
</reference>
<accession>A0ABY0V5B3</accession>
<dbReference type="Proteomes" id="UP000198976">
    <property type="component" value="Chromosome I"/>
</dbReference>
<name>A0ABY0V5B3_9ACTO</name>
<gene>
    <name evidence="1" type="ORF">SAMN04489714_0297</name>
</gene>
<organism evidence="1 2">
    <name type="scientific">Schaalia radingae</name>
    <dbReference type="NCBI Taxonomy" id="131110"/>
    <lineage>
        <taxon>Bacteria</taxon>
        <taxon>Bacillati</taxon>
        <taxon>Actinomycetota</taxon>
        <taxon>Actinomycetes</taxon>
        <taxon>Actinomycetales</taxon>
        <taxon>Actinomycetaceae</taxon>
        <taxon>Schaalia</taxon>
    </lineage>
</organism>
<proteinExistence type="predicted"/>
<evidence type="ECO:0000313" key="1">
    <source>
        <dbReference type="EMBL" id="SDT86359.1"/>
    </source>
</evidence>
<keyword evidence="2" id="KW-1185">Reference proteome</keyword>